<dbReference type="Proteomes" id="UP000805649">
    <property type="component" value="Unassembled WGS sequence"/>
</dbReference>
<sequence length="429" mass="46100">MKVLIATMPFAGHINPMQPIALALTRRGHSVAWLTSESHAHLVRPTGATFFPSPPSLASHDTVPLTPDEGSSGLGAVVSTIRKLFLDRLPDQVAAYRAVLDEFPADVLLVDLCAYGAHCLRDLTGVPYATLGINPLVSLDPEVPPWGTGWQPPSTIFGRLINASVHAAANWLMYPKLTSVLNYHRAVLGLPPLPPSGFYDSTRSDALHIMQTTPSFEFPRANLHPGVRFIGPLLPLFNDDDVSPLPSWWDEMLAHPRDKVVHVTQGTYATNSANLIDPTISALGARSDLLVIVTTPDADKFVGAGKLASNARVATFVPHGKLLPHVGIMVTNAGYNGVLAALSCGVPLVCAGRTEDKADVSARVAWSGAGIDLGTDTPSEQALGDAIDKIIGQEKYRKAAERIRDDFKAHDGPKEAVDLLEELVERSRR</sequence>
<gene>
    <name evidence="1" type="ORF">CTRU02_208549</name>
</gene>
<name>A0ACC3YWN2_COLTU</name>
<proteinExistence type="predicted"/>
<comment type="caution">
    <text evidence="1">The sequence shown here is derived from an EMBL/GenBank/DDBJ whole genome shotgun (WGS) entry which is preliminary data.</text>
</comment>
<dbReference type="EMBL" id="VUJX02000005">
    <property type="protein sequence ID" value="KAL0936334.1"/>
    <property type="molecule type" value="Genomic_DNA"/>
</dbReference>
<keyword evidence="2" id="KW-1185">Reference proteome</keyword>
<protein>
    <submittedName>
        <fullName evidence="1">PdmS protein</fullName>
    </submittedName>
</protein>
<evidence type="ECO:0000313" key="1">
    <source>
        <dbReference type="EMBL" id="KAL0936334.1"/>
    </source>
</evidence>
<evidence type="ECO:0000313" key="2">
    <source>
        <dbReference type="Proteomes" id="UP000805649"/>
    </source>
</evidence>
<accession>A0ACC3YWN2</accession>
<organism evidence="1 2">
    <name type="scientific">Colletotrichum truncatum</name>
    <name type="common">Anthracnose fungus</name>
    <name type="synonym">Colletotrichum capsici</name>
    <dbReference type="NCBI Taxonomy" id="5467"/>
    <lineage>
        <taxon>Eukaryota</taxon>
        <taxon>Fungi</taxon>
        <taxon>Dikarya</taxon>
        <taxon>Ascomycota</taxon>
        <taxon>Pezizomycotina</taxon>
        <taxon>Sordariomycetes</taxon>
        <taxon>Hypocreomycetidae</taxon>
        <taxon>Glomerellales</taxon>
        <taxon>Glomerellaceae</taxon>
        <taxon>Colletotrichum</taxon>
        <taxon>Colletotrichum truncatum species complex</taxon>
    </lineage>
</organism>
<reference evidence="1 2" key="1">
    <citation type="journal article" date="2020" name="Phytopathology">
        <title>Genome Sequence Resources of Colletotrichum truncatum, C. plurivorum, C. musicola, and C. sojae: Four Species Pathogenic to Soybean (Glycine max).</title>
        <authorList>
            <person name="Rogerio F."/>
            <person name="Boufleur T.R."/>
            <person name="Ciampi-Guillardi M."/>
            <person name="Sukno S.A."/>
            <person name="Thon M.R."/>
            <person name="Massola Junior N.S."/>
            <person name="Baroncelli R."/>
        </authorList>
    </citation>
    <scope>NUCLEOTIDE SEQUENCE [LARGE SCALE GENOMIC DNA]</scope>
    <source>
        <strain evidence="1 2">CMES1059</strain>
    </source>
</reference>